<evidence type="ECO:0000256" key="3">
    <source>
        <dbReference type="ARBA" id="ARBA00022801"/>
    </source>
</evidence>
<feature type="compositionally biased region" description="Low complexity" evidence="4">
    <location>
        <begin position="25"/>
        <end position="42"/>
    </location>
</feature>
<feature type="domain" description="AB hydrolase-1" evidence="5">
    <location>
        <begin position="122"/>
        <end position="496"/>
    </location>
</feature>
<keyword evidence="2" id="KW-0732">Signal</keyword>
<dbReference type="PROSITE" id="PS51257">
    <property type="entry name" value="PROKAR_LIPOPROTEIN"/>
    <property type="match status" value="1"/>
</dbReference>
<accession>A0A6J6FF82</accession>
<dbReference type="PANTHER" id="PTHR43248">
    <property type="entry name" value="2-SUCCINYL-6-HYDROXY-2,4-CYCLOHEXADIENE-1-CARBOXYLATE SYNTHASE"/>
    <property type="match status" value="1"/>
</dbReference>
<evidence type="ECO:0000313" key="6">
    <source>
        <dbReference type="EMBL" id="CAB4586045.1"/>
    </source>
</evidence>
<dbReference type="InterPro" id="IPR000073">
    <property type="entry name" value="AB_hydrolase_1"/>
</dbReference>
<proteinExistence type="inferred from homology"/>
<keyword evidence="3" id="KW-0378">Hydrolase</keyword>
<dbReference type="InterPro" id="IPR051601">
    <property type="entry name" value="Serine_prot/Carboxylest_S33"/>
</dbReference>
<dbReference type="Pfam" id="PF00561">
    <property type="entry name" value="Abhydrolase_1"/>
    <property type="match status" value="1"/>
</dbReference>
<reference evidence="6" key="1">
    <citation type="submission" date="2020-05" db="EMBL/GenBank/DDBJ databases">
        <authorList>
            <person name="Chiriac C."/>
            <person name="Salcher M."/>
            <person name="Ghai R."/>
            <person name="Kavagutti S V."/>
        </authorList>
    </citation>
    <scope>NUCLEOTIDE SEQUENCE</scope>
</reference>
<dbReference type="InterPro" id="IPR029058">
    <property type="entry name" value="AB_hydrolase_fold"/>
</dbReference>
<evidence type="ECO:0000256" key="4">
    <source>
        <dbReference type="SAM" id="MobiDB-lite"/>
    </source>
</evidence>
<dbReference type="PANTHER" id="PTHR43248:SF29">
    <property type="entry name" value="TRIPEPTIDYL AMINOPEPTIDASE"/>
    <property type="match status" value="1"/>
</dbReference>
<protein>
    <submittedName>
        <fullName evidence="6">Unannotated protein</fullName>
    </submittedName>
</protein>
<sequence>MRRLLPPTIALALVLAACSSDDEASSTTTPAPPTTAESAADPDQTDPDPTETTETTGTTGTTDPTGTDAGTIEWGPCDTPGPLECGALEVPLDHADPDGPQITIALTRLPASGAAADRIGSLVINPGGPGGSGVEAITTFAATIPTDVTEVFDLVGFDPRGVGESSAVTCDLVRDDGVELVTAGDRATWEAQLGRLLDQFATCTAEPAALLAAVGTNNAARDLDLIRAAVGDEQLTFLGFSYGTRLGATYAELFPDRVRALVLDGAVKPTTDLGSTFDEQVGGFDRAFGNFADACDADPDCILREIGPTRDVVAALRAEIAELGSFTTDDPDRVLTAAEFDLGIIAALYSREAWPFLAQGLYLAETNADGTLLQVLGDGYADRRADGTYSNLSEANAFINCADDPARPTVDEMWQRADALGDGSEFFGEYLRGTTGCLGLPDSADPLVLGPAEGAPPILVIGTTGDPATPYEWAIELADFLDSGVLYTVEAEGHTAYTRAACANDVVNAYLIDLELPEAGASCSENATTDFFPPAGSTAPEQVVAFADCLREEGLDIEPVTVADVLADPTGEQLFASIDPSDPADAAAVTACQDLLPG</sequence>
<dbReference type="GO" id="GO:0016787">
    <property type="term" value="F:hydrolase activity"/>
    <property type="evidence" value="ECO:0007669"/>
    <property type="project" value="UniProtKB-KW"/>
</dbReference>
<name>A0A6J6FF82_9ZZZZ</name>
<dbReference type="AlphaFoldDB" id="A0A6J6FF82"/>
<gene>
    <name evidence="6" type="ORF">UFOPK1493_03422</name>
</gene>
<dbReference type="Gene3D" id="3.40.50.1820">
    <property type="entry name" value="alpha/beta hydrolase"/>
    <property type="match status" value="1"/>
</dbReference>
<feature type="compositionally biased region" description="Low complexity" evidence="4">
    <location>
        <begin position="52"/>
        <end position="71"/>
    </location>
</feature>
<dbReference type="EMBL" id="CAEZSR010000189">
    <property type="protein sequence ID" value="CAB4586045.1"/>
    <property type="molecule type" value="Genomic_DNA"/>
</dbReference>
<dbReference type="SUPFAM" id="SSF53474">
    <property type="entry name" value="alpha/beta-Hydrolases"/>
    <property type="match status" value="1"/>
</dbReference>
<evidence type="ECO:0000256" key="2">
    <source>
        <dbReference type="ARBA" id="ARBA00022729"/>
    </source>
</evidence>
<feature type="region of interest" description="Disordered" evidence="4">
    <location>
        <begin position="19"/>
        <end position="96"/>
    </location>
</feature>
<evidence type="ECO:0000256" key="1">
    <source>
        <dbReference type="ARBA" id="ARBA00010088"/>
    </source>
</evidence>
<organism evidence="6">
    <name type="scientific">freshwater metagenome</name>
    <dbReference type="NCBI Taxonomy" id="449393"/>
    <lineage>
        <taxon>unclassified sequences</taxon>
        <taxon>metagenomes</taxon>
        <taxon>ecological metagenomes</taxon>
    </lineage>
</organism>
<comment type="similarity">
    <text evidence="1">Belongs to the peptidase S33 family.</text>
</comment>
<evidence type="ECO:0000259" key="5">
    <source>
        <dbReference type="Pfam" id="PF00561"/>
    </source>
</evidence>